<dbReference type="EMBL" id="JBHSFY010000005">
    <property type="protein sequence ID" value="MFC4477430.1"/>
    <property type="molecule type" value="Genomic_DNA"/>
</dbReference>
<evidence type="ECO:0008006" key="3">
    <source>
        <dbReference type="Google" id="ProtNLM"/>
    </source>
</evidence>
<keyword evidence="2" id="KW-1185">Reference proteome</keyword>
<comment type="caution">
    <text evidence="1">The sequence shown here is derived from an EMBL/GenBank/DDBJ whole genome shotgun (WGS) entry which is preliminary data.</text>
</comment>
<dbReference type="Proteomes" id="UP001596003">
    <property type="component" value="Unassembled WGS sequence"/>
</dbReference>
<accession>A0ABV8ZE70</accession>
<gene>
    <name evidence="1" type="ORF">ACFO3N_10190</name>
</gene>
<name>A0ABV8ZE70_9FLAO</name>
<reference evidence="2" key="1">
    <citation type="journal article" date="2019" name="Int. J. Syst. Evol. Microbiol.">
        <title>The Global Catalogue of Microorganisms (GCM) 10K type strain sequencing project: providing services to taxonomists for standard genome sequencing and annotation.</title>
        <authorList>
            <consortium name="The Broad Institute Genomics Platform"/>
            <consortium name="The Broad Institute Genome Sequencing Center for Infectious Disease"/>
            <person name="Wu L."/>
            <person name="Ma J."/>
        </authorList>
    </citation>
    <scope>NUCLEOTIDE SEQUENCE [LARGE SCALE GENOMIC DNA]</scope>
    <source>
        <strain evidence="2">NBRC 103627</strain>
    </source>
</reference>
<evidence type="ECO:0000313" key="2">
    <source>
        <dbReference type="Proteomes" id="UP001596003"/>
    </source>
</evidence>
<organism evidence="1 2">
    <name type="scientific">Flavobacterium chungangensis</name>
    <dbReference type="NCBI Taxonomy" id="2708132"/>
    <lineage>
        <taxon>Bacteria</taxon>
        <taxon>Pseudomonadati</taxon>
        <taxon>Bacteroidota</taxon>
        <taxon>Flavobacteriia</taxon>
        <taxon>Flavobacteriales</taxon>
        <taxon>Flavobacteriaceae</taxon>
        <taxon>Flavobacterium</taxon>
    </lineage>
</organism>
<protein>
    <recommendedName>
        <fullName evidence="3">Restriction endonuclease</fullName>
    </recommendedName>
</protein>
<sequence>MLEQFKTTDTPLYRSNKIFGDYYEAEAITYIEDLFSIALQKSGRYLKFICDNKAEDVAVLKGWDLKFGIFNNDDKLLKTITFEIKTDKAKTPNVFFERTCKGTDSGVFASKADYFFYWLPLYKYDNVFIIKPGDLVQLIREKQYHLSLNCGEGGRVSGHLRLKDDFVDDIKEYGGKVYSYDVYVPEYFGLHKVNEFVKYEFKEVDGVLSYNEIKGRA</sequence>
<dbReference type="RefSeq" id="WP_379797430.1">
    <property type="nucleotide sequence ID" value="NZ_JBHSFY010000005.1"/>
</dbReference>
<evidence type="ECO:0000313" key="1">
    <source>
        <dbReference type="EMBL" id="MFC4477430.1"/>
    </source>
</evidence>
<proteinExistence type="predicted"/>